<feature type="domain" description="DUF4746" evidence="2">
    <location>
        <begin position="218"/>
        <end position="535"/>
    </location>
</feature>
<proteinExistence type="predicted"/>
<name>A0AAV1JWC4_9NEOP</name>
<accession>A0AAV1JWC4</accession>
<evidence type="ECO:0000313" key="4">
    <source>
        <dbReference type="Proteomes" id="UP001497472"/>
    </source>
</evidence>
<reference evidence="3 4" key="1">
    <citation type="submission" date="2023-11" db="EMBL/GenBank/DDBJ databases">
        <authorList>
            <person name="Okamura Y."/>
        </authorList>
    </citation>
    <scope>NUCLEOTIDE SEQUENCE [LARGE SCALE GENOMIC DNA]</scope>
</reference>
<protein>
    <recommendedName>
        <fullName evidence="2">DUF4746 domain-containing protein</fullName>
    </recommendedName>
</protein>
<dbReference type="InterPro" id="IPR031827">
    <property type="entry name" value="DUF4746"/>
</dbReference>
<keyword evidence="4" id="KW-1185">Reference proteome</keyword>
<dbReference type="Pfam" id="PF15928">
    <property type="entry name" value="DUF4746"/>
    <property type="match status" value="1"/>
</dbReference>
<organism evidence="3 4">
    <name type="scientific">Leptosia nina</name>
    <dbReference type="NCBI Taxonomy" id="320188"/>
    <lineage>
        <taxon>Eukaryota</taxon>
        <taxon>Metazoa</taxon>
        <taxon>Ecdysozoa</taxon>
        <taxon>Arthropoda</taxon>
        <taxon>Hexapoda</taxon>
        <taxon>Insecta</taxon>
        <taxon>Pterygota</taxon>
        <taxon>Neoptera</taxon>
        <taxon>Endopterygota</taxon>
        <taxon>Lepidoptera</taxon>
        <taxon>Glossata</taxon>
        <taxon>Ditrysia</taxon>
        <taxon>Papilionoidea</taxon>
        <taxon>Pieridae</taxon>
        <taxon>Pierinae</taxon>
        <taxon>Leptosia</taxon>
    </lineage>
</organism>
<sequence length="542" mass="62892">MAKKKQIDLFLEINNQKEFDYLLDQNYDRIICVEVYCAFSGPCTALDHLFRIIKLDWSDGQIILLRNKRVTTIFRGVDNIKFATVAKLEIDLFKQYQKGLSYERLTYELSEPLPEDLEWQNKNTTEKMQETKLLESRRTARQAARKRHRAELMIPHLKHLNFVLYWPHAKHAHPELYERWDLNNIVMVGREEVQLDRATAEDILYAGDSSMNEAAMDMLSSGTALAICFRLLDLEKHFVDLVRKILYEDVTPLDDTKPVNEQLPQRSAFDRYKTYSPTKAEIWQRRREDRQRKREEAVEKRARRLSEMQRLARQAILDALEARRLQKEQRKLELLKAGDLEALEKLKHEPDDAKVDIVVPEELPEEEESSSSDEDENEYFPPPGLLIPGFYAPPNDVAKANGLAVLFPKIVSECVTPEPEYLPPHVLVLLDITKRYKAVQALAKYKAALIHMGIFKLTTPYDAKRIAYSVKQFDSLPSSYDIDEVKIAFMVSTLNDVALLELIDLAPSHVSKDDEIGEEECAAVFPVDYGDDYPEFEDFFIF</sequence>
<evidence type="ECO:0000313" key="3">
    <source>
        <dbReference type="EMBL" id="CAK1553077.1"/>
    </source>
</evidence>
<evidence type="ECO:0000259" key="2">
    <source>
        <dbReference type="Pfam" id="PF15928"/>
    </source>
</evidence>
<comment type="caution">
    <text evidence="3">The sequence shown here is derived from an EMBL/GenBank/DDBJ whole genome shotgun (WGS) entry which is preliminary data.</text>
</comment>
<evidence type="ECO:0000256" key="1">
    <source>
        <dbReference type="SAM" id="MobiDB-lite"/>
    </source>
</evidence>
<dbReference type="EMBL" id="CAVLEF010000203">
    <property type="protein sequence ID" value="CAK1553077.1"/>
    <property type="molecule type" value="Genomic_DNA"/>
</dbReference>
<feature type="compositionally biased region" description="Acidic residues" evidence="1">
    <location>
        <begin position="362"/>
        <end position="378"/>
    </location>
</feature>
<feature type="region of interest" description="Disordered" evidence="1">
    <location>
        <begin position="359"/>
        <end position="378"/>
    </location>
</feature>
<gene>
    <name evidence="3" type="ORF">LNINA_LOCUS12096</name>
</gene>
<dbReference type="Proteomes" id="UP001497472">
    <property type="component" value="Unassembled WGS sequence"/>
</dbReference>
<dbReference type="AlphaFoldDB" id="A0AAV1JWC4"/>